<sequence>MNIPSISLSTNFRIPTTITAKTTQLPNHHHQQPKPLKNHLKTTKSQLDEAFHLIQTTNPPSTSSYTTFLSSCIAEKSLLHGQKLYLHLLLNHPTTLLHHPTILSKFITLFCIFPDQLDEASLMLEHAVRNNTYKSMDESIWFALFVGFLDNGYPEKALVVYSEMLHHRVEISGDTGLVIVKAFKGVRDLGFGRSVHSQIVKADKEVDGVIYDALLDLYNGLGSFDEVCKMFETMPKRDVESWKTLLVGFVERNMVLEAFSAFRRMVREGMCFDWDCLVTVLSGCRYVAMLNVVKEIHAQMVKSNEEDDINALNVLLDMYANCGEMEYCMRVFDAMEVKDAMSWNNVLNGYAINGFVGEVTELFQEMLKCGIRPDRLTFSALLTGCSHSGLIDGVQVLFDRMRREFQIEPDLEHYACLVDIYGKGGRIEEALEMVKLMPMEPSDNIYGSLLNSCRLHGHVSLAEEIFEQILELGPNYFKNYIIMSNIYADVGMWEGVKRVRGIMEKRRIRSVDMCSWIQIKDQVYMFVEGLSSKLCNSDEFKKLWDDLNERPDREDTFHGSIDNVRTDWVRGHCERVATVFGLVHCAPGIPIRITSNSLVCKACHSWMKNVSKVTRRMIILRDTDQIHHFHEGKCCCKSYWCSGTIA</sequence>
<feature type="repeat" description="PPR" evidence="3">
    <location>
        <begin position="374"/>
        <end position="404"/>
    </location>
</feature>
<dbReference type="InterPro" id="IPR011990">
    <property type="entry name" value="TPR-like_helical_dom_sf"/>
</dbReference>
<proteinExistence type="inferred from homology"/>
<dbReference type="Pfam" id="PF13041">
    <property type="entry name" value="PPR_2"/>
    <property type="match status" value="1"/>
</dbReference>
<dbReference type="Proteomes" id="UP001454036">
    <property type="component" value="Unassembled WGS sequence"/>
</dbReference>
<organism evidence="5 6">
    <name type="scientific">Lithospermum erythrorhizon</name>
    <name type="common">Purple gromwell</name>
    <name type="synonym">Lithospermum officinale var. erythrorhizon</name>
    <dbReference type="NCBI Taxonomy" id="34254"/>
    <lineage>
        <taxon>Eukaryota</taxon>
        <taxon>Viridiplantae</taxon>
        <taxon>Streptophyta</taxon>
        <taxon>Embryophyta</taxon>
        <taxon>Tracheophyta</taxon>
        <taxon>Spermatophyta</taxon>
        <taxon>Magnoliopsida</taxon>
        <taxon>eudicotyledons</taxon>
        <taxon>Gunneridae</taxon>
        <taxon>Pentapetalae</taxon>
        <taxon>asterids</taxon>
        <taxon>lamiids</taxon>
        <taxon>Boraginales</taxon>
        <taxon>Boraginaceae</taxon>
        <taxon>Boraginoideae</taxon>
        <taxon>Lithospermeae</taxon>
        <taxon>Lithospermum</taxon>
    </lineage>
</organism>
<protein>
    <recommendedName>
        <fullName evidence="4">DYW domain-containing protein</fullName>
    </recommendedName>
</protein>
<dbReference type="EMBL" id="BAABME010012596">
    <property type="protein sequence ID" value="GAA0185308.1"/>
    <property type="molecule type" value="Genomic_DNA"/>
</dbReference>
<dbReference type="InterPro" id="IPR002885">
    <property type="entry name" value="PPR_rpt"/>
</dbReference>
<dbReference type="Pfam" id="PF01535">
    <property type="entry name" value="PPR"/>
    <property type="match status" value="5"/>
</dbReference>
<keyword evidence="2" id="KW-0677">Repeat</keyword>
<dbReference type="SUPFAM" id="SSF48452">
    <property type="entry name" value="TPR-like"/>
    <property type="match status" value="1"/>
</dbReference>
<evidence type="ECO:0000313" key="6">
    <source>
        <dbReference type="Proteomes" id="UP001454036"/>
    </source>
</evidence>
<dbReference type="FunFam" id="1.25.40.10:FF:000090">
    <property type="entry name" value="Pentatricopeptide repeat-containing protein, chloroplastic"/>
    <property type="match status" value="1"/>
</dbReference>
<feature type="repeat" description="PPR" evidence="3">
    <location>
        <begin position="339"/>
        <end position="373"/>
    </location>
</feature>
<evidence type="ECO:0000313" key="5">
    <source>
        <dbReference type="EMBL" id="GAA0185308.1"/>
    </source>
</evidence>
<dbReference type="Gene3D" id="1.25.40.10">
    <property type="entry name" value="Tetratricopeptide repeat domain"/>
    <property type="match status" value="4"/>
</dbReference>
<evidence type="ECO:0000259" key="4">
    <source>
        <dbReference type="Pfam" id="PF14432"/>
    </source>
</evidence>
<comment type="similarity">
    <text evidence="1">Belongs to the PPR family. PCMP-H subfamily.</text>
</comment>
<accession>A0AAV3RU97</accession>
<dbReference type="Pfam" id="PF14432">
    <property type="entry name" value="DYW_deaminase"/>
    <property type="match status" value="1"/>
</dbReference>
<dbReference type="GO" id="GO:0009451">
    <property type="term" value="P:RNA modification"/>
    <property type="evidence" value="ECO:0007669"/>
    <property type="project" value="InterPro"/>
</dbReference>
<dbReference type="GO" id="GO:0003723">
    <property type="term" value="F:RNA binding"/>
    <property type="evidence" value="ECO:0007669"/>
    <property type="project" value="InterPro"/>
</dbReference>
<dbReference type="Pfam" id="PF20431">
    <property type="entry name" value="E_motif"/>
    <property type="match status" value="1"/>
</dbReference>
<dbReference type="InterPro" id="IPR046960">
    <property type="entry name" value="PPR_At4g14850-like_plant"/>
</dbReference>
<feature type="domain" description="DYW" evidence="4">
    <location>
        <begin position="558"/>
        <end position="640"/>
    </location>
</feature>
<comment type="caution">
    <text evidence="5">The sequence shown here is derived from an EMBL/GenBank/DDBJ whole genome shotgun (WGS) entry which is preliminary data.</text>
</comment>
<dbReference type="PROSITE" id="PS51375">
    <property type="entry name" value="PPR"/>
    <property type="match status" value="3"/>
</dbReference>
<dbReference type="GO" id="GO:0008270">
    <property type="term" value="F:zinc ion binding"/>
    <property type="evidence" value="ECO:0007669"/>
    <property type="project" value="InterPro"/>
</dbReference>
<evidence type="ECO:0000256" key="1">
    <source>
        <dbReference type="ARBA" id="ARBA00006643"/>
    </source>
</evidence>
<dbReference type="NCBIfam" id="TIGR00756">
    <property type="entry name" value="PPR"/>
    <property type="match status" value="3"/>
</dbReference>
<name>A0AAV3RU97_LITER</name>
<dbReference type="InterPro" id="IPR032867">
    <property type="entry name" value="DYW_dom"/>
</dbReference>
<keyword evidence="6" id="KW-1185">Reference proteome</keyword>
<dbReference type="InterPro" id="IPR046848">
    <property type="entry name" value="E_motif"/>
</dbReference>
<evidence type="ECO:0000256" key="3">
    <source>
        <dbReference type="PROSITE-ProRule" id="PRU00708"/>
    </source>
</evidence>
<gene>
    <name evidence="5" type="ORF">LIER_32596</name>
</gene>
<reference evidence="5 6" key="1">
    <citation type="submission" date="2024-01" db="EMBL/GenBank/DDBJ databases">
        <title>The complete chloroplast genome sequence of Lithospermum erythrorhizon: insights into the phylogenetic relationship among Boraginaceae species and the maternal lineages of purple gromwells.</title>
        <authorList>
            <person name="Okada T."/>
            <person name="Watanabe K."/>
        </authorList>
    </citation>
    <scope>NUCLEOTIDE SEQUENCE [LARGE SCALE GENOMIC DNA]</scope>
</reference>
<feature type="repeat" description="PPR" evidence="3">
    <location>
        <begin position="207"/>
        <end position="241"/>
    </location>
</feature>
<dbReference type="AlphaFoldDB" id="A0AAV3RU97"/>
<evidence type="ECO:0000256" key="2">
    <source>
        <dbReference type="ARBA" id="ARBA00022737"/>
    </source>
</evidence>
<dbReference type="PANTHER" id="PTHR47926">
    <property type="entry name" value="PENTATRICOPEPTIDE REPEAT-CONTAINING PROTEIN"/>
    <property type="match status" value="1"/>
</dbReference>